<dbReference type="Proteomes" id="UP001273531">
    <property type="component" value="Unassembled WGS sequence"/>
</dbReference>
<dbReference type="RefSeq" id="WP_317225774.1">
    <property type="nucleotide sequence ID" value="NZ_JAWJEJ010000001.1"/>
</dbReference>
<evidence type="ECO:0000256" key="1">
    <source>
        <dbReference type="SAM" id="MobiDB-lite"/>
    </source>
</evidence>
<comment type="caution">
    <text evidence="2">The sequence shown here is derived from an EMBL/GenBank/DDBJ whole genome shotgun (WGS) entry which is preliminary data.</text>
</comment>
<organism evidence="2 3">
    <name type="scientific">Sphingomonas agrestis</name>
    <dbReference type="NCBI Taxonomy" id="3080540"/>
    <lineage>
        <taxon>Bacteria</taxon>
        <taxon>Pseudomonadati</taxon>
        <taxon>Pseudomonadota</taxon>
        <taxon>Alphaproteobacteria</taxon>
        <taxon>Sphingomonadales</taxon>
        <taxon>Sphingomonadaceae</taxon>
        <taxon>Sphingomonas</taxon>
    </lineage>
</organism>
<reference evidence="2 3" key="1">
    <citation type="submission" date="2023-10" db="EMBL/GenBank/DDBJ databases">
        <title>Sphingomonas sp. HF-S4 16S ribosomal RNA gene Genome sequencing and assembly.</title>
        <authorList>
            <person name="Lee H."/>
        </authorList>
    </citation>
    <scope>NUCLEOTIDE SEQUENCE [LARGE SCALE GENOMIC DNA]</scope>
    <source>
        <strain evidence="2 3">HF-S4</strain>
    </source>
</reference>
<proteinExistence type="predicted"/>
<name>A0ABU3Y5K2_9SPHN</name>
<sequence length="86" mass="8997">MTLAHRVADGLALAATPGFAVMALLGTQGGTVERLCGGSPWSGMVPMYLLMSLAHAGPWLRRWPQASRSPSPIEARACSDSDETTG</sequence>
<evidence type="ECO:0000313" key="3">
    <source>
        <dbReference type="Proteomes" id="UP001273531"/>
    </source>
</evidence>
<keyword evidence="3" id="KW-1185">Reference proteome</keyword>
<accession>A0ABU3Y5K2</accession>
<gene>
    <name evidence="2" type="ORF">RZN05_06330</name>
</gene>
<dbReference type="EMBL" id="JAWJEJ010000001">
    <property type="protein sequence ID" value="MDV3456596.1"/>
    <property type="molecule type" value="Genomic_DNA"/>
</dbReference>
<feature type="region of interest" description="Disordered" evidence="1">
    <location>
        <begin position="65"/>
        <end position="86"/>
    </location>
</feature>
<protein>
    <submittedName>
        <fullName evidence="2">Uncharacterized protein</fullName>
    </submittedName>
</protein>
<evidence type="ECO:0000313" key="2">
    <source>
        <dbReference type="EMBL" id="MDV3456596.1"/>
    </source>
</evidence>